<feature type="compositionally biased region" description="Polar residues" evidence="2">
    <location>
        <begin position="11"/>
        <end position="33"/>
    </location>
</feature>
<name>A0AB34JMN1_PRYPA</name>
<keyword evidence="3" id="KW-0812">Transmembrane</keyword>
<accession>A0AB34JMN1</accession>
<proteinExistence type="predicted"/>
<organism evidence="4 5">
    <name type="scientific">Prymnesium parvum</name>
    <name type="common">Toxic golden alga</name>
    <dbReference type="NCBI Taxonomy" id="97485"/>
    <lineage>
        <taxon>Eukaryota</taxon>
        <taxon>Haptista</taxon>
        <taxon>Haptophyta</taxon>
        <taxon>Prymnesiophyceae</taxon>
        <taxon>Prymnesiales</taxon>
        <taxon>Prymnesiaceae</taxon>
        <taxon>Prymnesium</taxon>
    </lineage>
</organism>
<feature type="compositionally biased region" description="Basic and acidic residues" evidence="2">
    <location>
        <begin position="122"/>
        <end position="132"/>
    </location>
</feature>
<evidence type="ECO:0000256" key="2">
    <source>
        <dbReference type="SAM" id="MobiDB-lite"/>
    </source>
</evidence>
<evidence type="ECO:0000313" key="4">
    <source>
        <dbReference type="EMBL" id="KAL1522785.1"/>
    </source>
</evidence>
<keyword evidence="3" id="KW-1133">Transmembrane helix</keyword>
<comment type="caution">
    <text evidence="4">The sequence shown here is derived from an EMBL/GenBank/DDBJ whole genome shotgun (WGS) entry which is preliminary data.</text>
</comment>
<feature type="coiled-coil region" evidence="1">
    <location>
        <begin position="49"/>
        <end position="104"/>
    </location>
</feature>
<keyword evidence="5" id="KW-1185">Reference proteome</keyword>
<evidence type="ECO:0000313" key="5">
    <source>
        <dbReference type="Proteomes" id="UP001515480"/>
    </source>
</evidence>
<protein>
    <submittedName>
        <fullName evidence="4">Uncharacterized protein</fullName>
    </submittedName>
</protein>
<feature type="region of interest" description="Disordered" evidence="2">
    <location>
        <begin position="1"/>
        <end position="44"/>
    </location>
</feature>
<keyword evidence="1" id="KW-0175">Coiled coil</keyword>
<sequence length="284" mass="29648">MADASIADPATESNDQGGAKECSTNPAASTPTVNKDVEGSEAAMRAAAVKRAAAEVKAAADARAAAEAKVAEARRTADARASAEAKANAEVKLMMAEAEAAERAASDAVATAAPQNSSTRPDATHGLEEHTTHRPAVVPASREPVAQHTISIPASPGAAKFMGTMSKVTGELSTLETNDVSDGLFAYAKQSKDAARANLMDFKDHILDIGVVLFSDECRENGLSRRAALRQTISGKKILKLPAAGLCALLALVFIVLFSVLHFPRKYVPIGYSYTKAKVGVSRM</sequence>
<reference evidence="4 5" key="1">
    <citation type="journal article" date="2024" name="Science">
        <title>Giant polyketide synthase enzymes in the biosynthesis of giant marine polyether toxins.</title>
        <authorList>
            <person name="Fallon T.R."/>
            <person name="Shende V.V."/>
            <person name="Wierzbicki I.H."/>
            <person name="Pendleton A.L."/>
            <person name="Watervoot N.F."/>
            <person name="Auber R.P."/>
            <person name="Gonzalez D.J."/>
            <person name="Wisecaver J.H."/>
            <person name="Moore B.S."/>
        </authorList>
    </citation>
    <scope>NUCLEOTIDE SEQUENCE [LARGE SCALE GENOMIC DNA]</scope>
    <source>
        <strain evidence="4 5">12B1</strain>
    </source>
</reference>
<dbReference type="AlphaFoldDB" id="A0AB34JMN1"/>
<evidence type="ECO:0000256" key="3">
    <source>
        <dbReference type="SAM" id="Phobius"/>
    </source>
</evidence>
<feature type="region of interest" description="Disordered" evidence="2">
    <location>
        <begin position="108"/>
        <end position="134"/>
    </location>
</feature>
<dbReference type="Proteomes" id="UP001515480">
    <property type="component" value="Unassembled WGS sequence"/>
</dbReference>
<gene>
    <name evidence="4" type="ORF">AB1Y20_017757</name>
</gene>
<keyword evidence="3" id="KW-0472">Membrane</keyword>
<feature type="transmembrane region" description="Helical" evidence="3">
    <location>
        <begin position="241"/>
        <end position="263"/>
    </location>
</feature>
<dbReference type="EMBL" id="JBGBPQ010000006">
    <property type="protein sequence ID" value="KAL1522785.1"/>
    <property type="molecule type" value="Genomic_DNA"/>
</dbReference>
<evidence type="ECO:0000256" key="1">
    <source>
        <dbReference type="SAM" id="Coils"/>
    </source>
</evidence>